<keyword evidence="3" id="KW-1185">Reference proteome</keyword>
<dbReference type="EMBL" id="QEKY01000002">
    <property type="protein sequence ID" value="PVZ14006.1"/>
    <property type="molecule type" value="Genomic_DNA"/>
</dbReference>
<dbReference type="OrthoDB" id="1007128at2"/>
<dbReference type="RefSeq" id="WP_116678499.1">
    <property type="nucleotide sequence ID" value="NZ_JBGXZY010000030.1"/>
</dbReference>
<dbReference type="Pfam" id="PF16412">
    <property type="entry name" value="DUF5020"/>
    <property type="match status" value="1"/>
</dbReference>
<feature type="chain" id="PRO_5015402508" evidence="1">
    <location>
        <begin position="21"/>
        <end position="242"/>
    </location>
</feature>
<sequence length="242" mass="27518">MLKKVTLLGAAMLLGFGAKAQNIQMHYDFGSGIYDELGGRPKLTTTVENFTPDKWGSTYFFVDMDYTGQGIQTAYWEIARNLQFWQGPLSVHIEYNGGLSAQGSFGHDFLAGGTYTYNDATFTKGFSFSPMYKHLGWDDYHTFQLTGTWYMHFVNGLLTFNGFFDLWGCPEKLLDPGTNSSSKNDRVIFLAEPQFWLNLNRIKGVDKDFNLSIGTEWEISRNFARTNSFAIIPTLGLKWTFK</sequence>
<reference evidence="2 3" key="1">
    <citation type="submission" date="2018-04" db="EMBL/GenBank/DDBJ databases">
        <title>Genomic Encyclopedia of Type Strains, Phase IV (KMG-IV): sequencing the most valuable type-strain genomes for metagenomic binning, comparative biology and taxonomic classification.</title>
        <authorList>
            <person name="Goeker M."/>
        </authorList>
    </citation>
    <scope>NUCLEOTIDE SEQUENCE [LARGE SCALE GENOMIC DNA]</scope>
    <source>
        <strain evidence="2 3">DSM 28520</strain>
    </source>
</reference>
<dbReference type="AlphaFoldDB" id="A0A2U1FPD8"/>
<dbReference type="GeneID" id="94549945"/>
<evidence type="ECO:0000313" key="2">
    <source>
        <dbReference type="EMBL" id="PVZ14006.1"/>
    </source>
</evidence>
<dbReference type="Proteomes" id="UP000245462">
    <property type="component" value="Unassembled WGS sequence"/>
</dbReference>
<protein>
    <submittedName>
        <fullName evidence="2">Uncharacterized protein DUF5020</fullName>
    </submittedName>
</protein>
<evidence type="ECO:0000256" key="1">
    <source>
        <dbReference type="SAM" id="SignalP"/>
    </source>
</evidence>
<keyword evidence="1" id="KW-0732">Signal</keyword>
<feature type="signal peptide" evidence="1">
    <location>
        <begin position="1"/>
        <end position="20"/>
    </location>
</feature>
<proteinExistence type="predicted"/>
<comment type="caution">
    <text evidence="2">The sequence shown here is derived from an EMBL/GenBank/DDBJ whole genome shotgun (WGS) entry which is preliminary data.</text>
</comment>
<name>A0A2U1FPD8_9PORP</name>
<gene>
    <name evidence="2" type="ORF">C7382_10248</name>
</gene>
<evidence type="ECO:0000313" key="3">
    <source>
        <dbReference type="Proteomes" id="UP000245462"/>
    </source>
</evidence>
<accession>A0A2U1FPD8</accession>
<organism evidence="2 3">
    <name type="scientific">Porphyromonas loveana</name>
    <dbReference type="NCBI Taxonomy" id="1884669"/>
    <lineage>
        <taxon>Bacteria</taxon>
        <taxon>Pseudomonadati</taxon>
        <taxon>Bacteroidota</taxon>
        <taxon>Bacteroidia</taxon>
        <taxon>Bacteroidales</taxon>
        <taxon>Porphyromonadaceae</taxon>
        <taxon>Porphyromonas</taxon>
    </lineage>
</organism>